<feature type="region of interest" description="Disordered" evidence="1">
    <location>
        <begin position="55"/>
        <end position="75"/>
    </location>
</feature>
<feature type="compositionally biased region" description="Polar residues" evidence="1">
    <location>
        <begin position="100"/>
        <end position="114"/>
    </location>
</feature>
<feature type="compositionally biased region" description="Basic and acidic residues" evidence="1">
    <location>
        <begin position="130"/>
        <end position="140"/>
    </location>
</feature>
<organism evidence="2 4">
    <name type="scientific">Didymodactylos carnosus</name>
    <dbReference type="NCBI Taxonomy" id="1234261"/>
    <lineage>
        <taxon>Eukaryota</taxon>
        <taxon>Metazoa</taxon>
        <taxon>Spiralia</taxon>
        <taxon>Gnathifera</taxon>
        <taxon>Rotifera</taxon>
        <taxon>Eurotatoria</taxon>
        <taxon>Bdelloidea</taxon>
        <taxon>Philodinida</taxon>
        <taxon>Philodinidae</taxon>
        <taxon>Didymodactylos</taxon>
    </lineage>
</organism>
<sequence>MEFKTIGNLDIPLLVLGVYEQPSVAELPSFTTSHLRPIHRSSTVADSALNIPPLPILSVSPPPNPNVPSQQQQQQSFSATESIIVALGVLVGAAASQLTPMQHSSPNNLTVQRVSTRNSSSCLTSSNQTRGEDRDDNEHQDPIIINRAALCGRFNRQPQQCHPLTRYDDLSACDMLPLIHHRDRHNQTPIQSQQAQLHHHHKFLTHRLNSIYHFSK</sequence>
<feature type="compositionally biased region" description="Low complexity" evidence="1">
    <location>
        <begin position="115"/>
        <end position="129"/>
    </location>
</feature>
<feature type="non-terminal residue" evidence="2">
    <location>
        <position position="1"/>
    </location>
</feature>
<keyword evidence="4" id="KW-1185">Reference proteome</keyword>
<dbReference type="EMBL" id="CAJNOQ010029429">
    <property type="protein sequence ID" value="CAF1568692.1"/>
    <property type="molecule type" value="Genomic_DNA"/>
</dbReference>
<comment type="caution">
    <text evidence="2">The sequence shown here is derived from an EMBL/GenBank/DDBJ whole genome shotgun (WGS) entry which is preliminary data.</text>
</comment>
<feature type="region of interest" description="Disordered" evidence="1">
    <location>
        <begin position="100"/>
        <end position="140"/>
    </location>
</feature>
<accession>A0A815YBQ1</accession>
<name>A0A815YBQ1_9BILA</name>
<proteinExistence type="predicted"/>
<dbReference type="Proteomes" id="UP000663829">
    <property type="component" value="Unassembled WGS sequence"/>
</dbReference>
<reference evidence="2" key="1">
    <citation type="submission" date="2021-02" db="EMBL/GenBank/DDBJ databases">
        <authorList>
            <person name="Nowell W R."/>
        </authorList>
    </citation>
    <scope>NUCLEOTIDE SEQUENCE</scope>
</reference>
<feature type="compositionally biased region" description="Pro residues" evidence="1">
    <location>
        <begin position="55"/>
        <end position="66"/>
    </location>
</feature>
<protein>
    <submittedName>
        <fullName evidence="2">Uncharacterized protein</fullName>
    </submittedName>
</protein>
<dbReference type="EMBL" id="CAJOBC010095238">
    <property type="protein sequence ID" value="CAF4431273.1"/>
    <property type="molecule type" value="Genomic_DNA"/>
</dbReference>
<dbReference type="AlphaFoldDB" id="A0A815YBQ1"/>
<evidence type="ECO:0000313" key="2">
    <source>
        <dbReference type="EMBL" id="CAF1568692.1"/>
    </source>
</evidence>
<gene>
    <name evidence="2" type="ORF">GPM918_LOCUS40246</name>
    <name evidence="3" type="ORF">SRO942_LOCUS41173</name>
</gene>
<evidence type="ECO:0000313" key="4">
    <source>
        <dbReference type="Proteomes" id="UP000663829"/>
    </source>
</evidence>
<dbReference type="Proteomes" id="UP000681722">
    <property type="component" value="Unassembled WGS sequence"/>
</dbReference>
<evidence type="ECO:0000313" key="3">
    <source>
        <dbReference type="EMBL" id="CAF4431273.1"/>
    </source>
</evidence>
<evidence type="ECO:0000256" key="1">
    <source>
        <dbReference type="SAM" id="MobiDB-lite"/>
    </source>
</evidence>